<dbReference type="AlphaFoldDB" id="A0A921LU99"/>
<dbReference type="GO" id="GO:1901135">
    <property type="term" value="P:carbohydrate derivative metabolic process"/>
    <property type="evidence" value="ECO:0007669"/>
    <property type="project" value="InterPro"/>
</dbReference>
<dbReference type="PROSITE" id="PS51464">
    <property type="entry name" value="SIS"/>
    <property type="match status" value="1"/>
</dbReference>
<dbReference type="PROSITE" id="PS51071">
    <property type="entry name" value="HTH_RPIR"/>
    <property type="match status" value="1"/>
</dbReference>
<dbReference type="InterPro" id="IPR035472">
    <property type="entry name" value="RpiR-like_SIS"/>
</dbReference>
<evidence type="ECO:0000259" key="5">
    <source>
        <dbReference type="PROSITE" id="PS51464"/>
    </source>
</evidence>
<evidence type="ECO:0000313" key="7">
    <source>
        <dbReference type="Proteomes" id="UP000753256"/>
    </source>
</evidence>
<evidence type="ECO:0000259" key="4">
    <source>
        <dbReference type="PROSITE" id="PS51071"/>
    </source>
</evidence>
<feature type="domain" description="HTH rpiR-type" evidence="4">
    <location>
        <begin position="8"/>
        <end position="85"/>
    </location>
</feature>
<dbReference type="Pfam" id="PF01380">
    <property type="entry name" value="SIS"/>
    <property type="match status" value="1"/>
</dbReference>
<dbReference type="InterPro" id="IPR001347">
    <property type="entry name" value="SIS_dom"/>
</dbReference>
<dbReference type="Proteomes" id="UP000753256">
    <property type="component" value="Unassembled WGS sequence"/>
</dbReference>
<proteinExistence type="predicted"/>
<keyword evidence="2" id="KW-0238">DNA-binding</keyword>
<protein>
    <submittedName>
        <fullName evidence="6">MurR/RpiR family transcriptional regulator</fullName>
    </submittedName>
</protein>
<gene>
    <name evidence="6" type="ORF">K8V70_07255</name>
</gene>
<dbReference type="CDD" id="cd05013">
    <property type="entry name" value="SIS_RpiR"/>
    <property type="match status" value="1"/>
</dbReference>
<dbReference type="InterPro" id="IPR009057">
    <property type="entry name" value="Homeodomain-like_sf"/>
</dbReference>
<dbReference type="Pfam" id="PF01418">
    <property type="entry name" value="HTH_6"/>
    <property type="match status" value="1"/>
</dbReference>
<dbReference type="SUPFAM" id="SSF46689">
    <property type="entry name" value="Homeodomain-like"/>
    <property type="match status" value="1"/>
</dbReference>
<comment type="caution">
    <text evidence="6">The sequence shown here is derived from an EMBL/GenBank/DDBJ whole genome shotgun (WGS) entry which is preliminary data.</text>
</comment>
<evidence type="ECO:0000256" key="3">
    <source>
        <dbReference type="ARBA" id="ARBA00023163"/>
    </source>
</evidence>
<dbReference type="PANTHER" id="PTHR30514">
    <property type="entry name" value="GLUCOKINASE"/>
    <property type="match status" value="1"/>
</dbReference>
<dbReference type="SUPFAM" id="SSF53697">
    <property type="entry name" value="SIS domain"/>
    <property type="match status" value="1"/>
</dbReference>
<dbReference type="Gene3D" id="3.40.50.10490">
    <property type="entry name" value="Glucose-6-phosphate isomerase like protein, domain 1"/>
    <property type="match status" value="1"/>
</dbReference>
<feature type="domain" description="SIS" evidence="5">
    <location>
        <begin position="131"/>
        <end position="271"/>
    </location>
</feature>
<keyword evidence="1" id="KW-0805">Transcription regulation</keyword>
<dbReference type="PANTHER" id="PTHR30514:SF1">
    <property type="entry name" value="HTH-TYPE TRANSCRIPTIONAL REGULATOR HEXR-RELATED"/>
    <property type="match status" value="1"/>
</dbReference>
<name>A0A921LU99_9ACTN</name>
<reference evidence="6" key="1">
    <citation type="journal article" date="2021" name="PeerJ">
        <title>Extensive microbial diversity within the chicken gut microbiome revealed by metagenomics and culture.</title>
        <authorList>
            <person name="Gilroy R."/>
            <person name="Ravi A."/>
            <person name="Getino M."/>
            <person name="Pursley I."/>
            <person name="Horton D.L."/>
            <person name="Alikhan N.F."/>
            <person name="Baker D."/>
            <person name="Gharbi K."/>
            <person name="Hall N."/>
            <person name="Watson M."/>
            <person name="Adriaenssens E.M."/>
            <person name="Foster-Nyarko E."/>
            <person name="Jarju S."/>
            <person name="Secka A."/>
            <person name="Antonio M."/>
            <person name="Oren A."/>
            <person name="Chaudhuri R.R."/>
            <person name="La Ragione R."/>
            <person name="Hildebrand F."/>
            <person name="Pallen M.J."/>
        </authorList>
    </citation>
    <scope>NUCLEOTIDE SEQUENCE</scope>
    <source>
        <strain evidence="6">ChiHjej13B12-9602</strain>
    </source>
</reference>
<accession>A0A921LU99</accession>
<keyword evidence="3" id="KW-0804">Transcription</keyword>
<reference evidence="6" key="2">
    <citation type="submission" date="2021-09" db="EMBL/GenBank/DDBJ databases">
        <authorList>
            <person name="Gilroy R."/>
        </authorList>
    </citation>
    <scope>NUCLEOTIDE SEQUENCE</scope>
    <source>
        <strain evidence="6">ChiHjej13B12-9602</strain>
    </source>
</reference>
<evidence type="ECO:0000313" key="6">
    <source>
        <dbReference type="EMBL" id="HJG37637.1"/>
    </source>
</evidence>
<dbReference type="EMBL" id="DYUZ01000029">
    <property type="protein sequence ID" value="HJG37637.1"/>
    <property type="molecule type" value="Genomic_DNA"/>
</dbReference>
<dbReference type="InterPro" id="IPR036388">
    <property type="entry name" value="WH-like_DNA-bd_sf"/>
</dbReference>
<dbReference type="GO" id="GO:0003700">
    <property type="term" value="F:DNA-binding transcription factor activity"/>
    <property type="evidence" value="ECO:0007669"/>
    <property type="project" value="InterPro"/>
</dbReference>
<evidence type="ECO:0000256" key="2">
    <source>
        <dbReference type="ARBA" id="ARBA00023125"/>
    </source>
</evidence>
<dbReference type="InterPro" id="IPR046348">
    <property type="entry name" value="SIS_dom_sf"/>
</dbReference>
<dbReference type="GO" id="GO:0097367">
    <property type="term" value="F:carbohydrate derivative binding"/>
    <property type="evidence" value="ECO:0007669"/>
    <property type="project" value="InterPro"/>
</dbReference>
<organism evidence="6 7">
    <name type="scientific">Enorma phocaeensis</name>
    <dbReference type="NCBI Taxonomy" id="1871019"/>
    <lineage>
        <taxon>Bacteria</taxon>
        <taxon>Bacillati</taxon>
        <taxon>Actinomycetota</taxon>
        <taxon>Coriobacteriia</taxon>
        <taxon>Coriobacteriales</taxon>
        <taxon>Coriobacteriaceae</taxon>
        <taxon>Enorma</taxon>
    </lineage>
</organism>
<evidence type="ECO:0000256" key="1">
    <source>
        <dbReference type="ARBA" id="ARBA00023015"/>
    </source>
</evidence>
<sequence length="295" mass="32220">MVGAWVASGVLSQICAVRDHLSAAERKVADFVLSQDPAEVSMLGVKKVSEASGASIATVSRFSRRLGFESFSDFRFALARESIVGIEPAADEPTALATDDLRQSIDAILKFKTDEIIDTVSGLDLDVVQRCIDAIFSARQVLFASVGNSIPISMNASFKFMQMGIHASCPVNTEAMSLESLLLEKDDVLIVVSNSGHSKRLAAIIDNAEDCQAKVIVISNDETSPLAQRTPLFLKAATRDRALTGQMSFSHNSTFFVLDMLTLLLFRHAKDVRERYLLHWKTARDDKGVPNPLLS</sequence>
<dbReference type="InterPro" id="IPR047640">
    <property type="entry name" value="RpiR-like"/>
</dbReference>
<dbReference type="RefSeq" id="WP_273190521.1">
    <property type="nucleotide sequence ID" value="NZ_DYUZ01000029.1"/>
</dbReference>
<dbReference type="Gene3D" id="1.10.10.10">
    <property type="entry name" value="Winged helix-like DNA-binding domain superfamily/Winged helix DNA-binding domain"/>
    <property type="match status" value="1"/>
</dbReference>
<dbReference type="InterPro" id="IPR000281">
    <property type="entry name" value="HTH_RpiR"/>
</dbReference>
<dbReference type="GO" id="GO:0003677">
    <property type="term" value="F:DNA binding"/>
    <property type="evidence" value="ECO:0007669"/>
    <property type="project" value="UniProtKB-KW"/>
</dbReference>